<reference evidence="2" key="1">
    <citation type="submission" date="2020-03" db="EMBL/GenBank/DDBJ databases">
        <title>Roseovarius gahaiensis sp. nov., isolated from Gahai Saline Lake, China.</title>
        <authorList>
            <person name="Sun X."/>
        </authorList>
    </citation>
    <scope>NUCLEOTIDE SEQUENCE</scope>
    <source>
        <strain evidence="2">GH877</strain>
    </source>
</reference>
<dbReference type="EMBL" id="JAAORB010000019">
    <property type="protein sequence ID" value="NHQ74862.1"/>
    <property type="molecule type" value="Genomic_DNA"/>
</dbReference>
<evidence type="ECO:0000313" key="3">
    <source>
        <dbReference type="Proteomes" id="UP000639775"/>
    </source>
</evidence>
<proteinExistence type="predicted"/>
<dbReference type="InterPro" id="IPR009506">
    <property type="entry name" value="YjiS-like"/>
</dbReference>
<dbReference type="Pfam" id="PF06568">
    <property type="entry name" value="YjiS-like"/>
    <property type="match status" value="1"/>
</dbReference>
<evidence type="ECO:0000259" key="1">
    <source>
        <dbReference type="Pfam" id="PF06568"/>
    </source>
</evidence>
<sequence>MAAIVTSRPHLGGLRNAFAQMIETVRAWNDIRRTRAALSQLTDRELEDIGLSRGDLRHVSRII</sequence>
<name>A0A967BHZ6_9RHOB</name>
<organism evidence="2 3">
    <name type="scientific">Roseovarius gahaiensis</name>
    <dbReference type="NCBI Taxonomy" id="2716691"/>
    <lineage>
        <taxon>Bacteria</taxon>
        <taxon>Pseudomonadati</taxon>
        <taxon>Pseudomonadota</taxon>
        <taxon>Alphaproteobacteria</taxon>
        <taxon>Rhodobacterales</taxon>
        <taxon>Roseobacteraceae</taxon>
        <taxon>Roseovarius</taxon>
    </lineage>
</organism>
<dbReference type="RefSeq" id="WP_167196901.1">
    <property type="nucleotide sequence ID" value="NZ_JAAORB010000019.1"/>
</dbReference>
<protein>
    <submittedName>
        <fullName evidence="2">DUF1127 domain-containing protein</fullName>
    </submittedName>
</protein>
<comment type="caution">
    <text evidence="2">The sequence shown here is derived from an EMBL/GenBank/DDBJ whole genome shotgun (WGS) entry which is preliminary data.</text>
</comment>
<dbReference type="Proteomes" id="UP000639775">
    <property type="component" value="Unassembled WGS sequence"/>
</dbReference>
<evidence type="ECO:0000313" key="2">
    <source>
        <dbReference type="EMBL" id="NHQ74862.1"/>
    </source>
</evidence>
<gene>
    <name evidence="2" type="ORF">HAT86_10350</name>
</gene>
<keyword evidence="3" id="KW-1185">Reference proteome</keyword>
<accession>A0A967BHZ6</accession>
<feature type="domain" description="YjiS-like" evidence="1">
    <location>
        <begin position="22"/>
        <end position="57"/>
    </location>
</feature>
<dbReference type="AlphaFoldDB" id="A0A967BHZ6"/>